<organism evidence="2 3">
    <name type="scientific">Hydrogenophaga intermedia</name>
    <dbReference type="NCBI Taxonomy" id="65786"/>
    <lineage>
        <taxon>Bacteria</taxon>
        <taxon>Pseudomonadati</taxon>
        <taxon>Pseudomonadota</taxon>
        <taxon>Betaproteobacteria</taxon>
        <taxon>Burkholderiales</taxon>
        <taxon>Comamonadaceae</taxon>
        <taxon>Hydrogenophaga</taxon>
    </lineage>
</organism>
<dbReference type="AlphaFoldDB" id="A0A1L1PHT4"/>
<accession>A0A1L1PHT4</accession>
<dbReference type="Proteomes" id="UP000028878">
    <property type="component" value="Unassembled WGS sequence"/>
</dbReference>
<feature type="transmembrane region" description="Helical" evidence="1">
    <location>
        <begin position="81"/>
        <end position="103"/>
    </location>
</feature>
<sequence>MSNIIKFPKEIEQAAAPEPVQPAAAPAAPAKAPGAGLLAGLVKFVWVATVLVWPILKWVLSIATFFQFVRMLYHWNTPGVYAGWTFLAYFAVLTAITYFVSIYKPKGL</sequence>
<keyword evidence="1" id="KW-0812">Transmembrane</keyword>
<gene>
    <name evidence="2" type="primary">kleE</name>
    <name evidence="2" type="ORF">BN948_03407</name>
</gene>
<keyword evidence="1" id="KW-0472">Membrane</keyword>
<evidence type="ECO:0000256" key="1">
    <source>
        <dbReference type="SAM" id="Phobius"/>
    </source>
</evidence>
<reference evidence="3" key="2">
    <citation type="submission" date="2014-11" db="EMBL/GenBank/DDBJ databases">
        <title>Draft genome sequence of Hydrogenophaga intermedia S1.</title>
        <authorList>
            <person name="Gan H.M."/>
            <person name="Chew T.H."/>
            <person name="Stolz A."/>
        </authorList>
    </citation>
    <scope>NUCLEOTIDE SEQUENCE [LARGE SCALE GENOMIC DNA]</scope>
    <source>
        <strain evidence="3">S1</strain>
    </source>
</reference>
<keyword evidence="1" id="KW-1133">Transmembrane helix</keyword>
<keyword evidence="3" id="KW-1185">Reference proteome</keyword>
<dbReference type="RefSeq" id="WP_035622721.1">
    <property type="nucleotide sequence ID" value="NZ_CCAE010000033.1"/>
</dbReference>
<evidence type="ECO:0000313" key="2">
    <source>
        <dbReference type="EMBL" id="CDN88970.1"/>
    </source>
</evidence>
<reference evidence="3" key="1">
    <citation type="submission" date="2014-02" db="EMBL/GenBank/DDBJ databases">
        <authorList>
            <person name="Gan H."/>
        </authorList>
    </citation>
    <scope>NUCLEOTIDE SEQUENCE [LARGE SCALE GENOMIC DNA]</scope>
    <source>
        <strain evidence="3">S1</strain>
    </source>
</reference>
<evidence type="ECO:0000313" key="3">
    <source>
        <dbReference type="Proteomes" id="UP000028878"/>
    </source>
</evidence>
<protein>
    <submittedName>
        <fullName evidence="2">KleE</fullName>
    </submittedName>
</protein>
<dbReference type="EMBL" id="CCAE010000033">
    <property type="protein sequence ID" value="CDN88970.1"/>
    <property type="molecule type" value="Genomic_DNA"/>
</dbReference>
<proteinExistence type="predicted"/>
<dbReference type="InterPro" id="IPR035362">
    <property type="entry name" value="KleE"/>
</dbReference>
<feature type="transmembrane region" description="Helical" evidence="1">
    <location>
        <begin position="44"/>
        <end position="69"/>
    </location>
</feature>
<dbReference type="Pfam" id="PF17394">
    <property type="entry name" value="KleE"/>
    <property type="match status" value="1"/>
</dbReference>
<name>A0A1L1PHT4_HYDIT</name>